<accession>A0AA39JG25</accession>
<feature type="region of interest" description="Disordered" evidence="2">
    <location>
        <begin position="1"/>
        <end position="28"/>
    </location>
</feature>
<keyword evidence="1" id="KW-0175">Coiled coil</keyword>
<name>A0AA39JG25_ARMTA</name>
<evidence type="ECO:0000256" key="1">
    <source>
        <dbReference type="SAM" id="Coils"/>
    </source>
</evidence>
<dbReference type="GeneID" id="85353860"/>
<dbReference type="AlphaFoldDB" id="A0AA39JG25"/>
<comment type="caution">
    <text evidence="3">The sequence shown here is derived from an EMBL/GenBank/DDBJ whole genome shotgun (WGS) entry which is preliminary data.</text>
</comment>
<feature type="coiled-coil region" evidence="1">
    <location>
        <begin position="168"/>
        <end position="207"/>
    </location>
</feature>
<organism evidence="3 4">
    <name type="scientific">Armillaria tabescens</name>
    <name type="common">Ringless honey mushroom</name>
    <name type="synonym">Agaricus tabescens</name>
    <dbReference type="NCBI Taxonomy" id="1929756"/>
    <lineage>
        <taxon>Eukaryota</taxon>
        <taxon>Fungi</taxon>
        <taxon>Dikarya</taxon>
        <taxon>Basidiomycota</taxon>
        <taxon>Agaricomycotina</taxon>
        <taxon>Agaricomycetes</taxon>
        <taxon>Agaricomycetidae</taxon>
        <taxon>Agaricales</taxon>
        <taxon>Marasmiineae</taxon>
        <taxon>Physalacriaceae</taxon>
        <taxon>Desarmillaria</taxon>
    </lineage>
</organism>
<gene>
    <name evidence="3" type="ORF">EV420DRAFT_1485887</name>
</gene>
<dbReference type="Proteomes" id="UP001175211">
    <property type="component" value="Unassembled WGS sequence"/>
</dbReference>
<feature type="compositionally biased region" description="Polar residues" evidence="2">
    <location>
        <begin position="1"/>
        <end position="10"/>
    </location>
</feature>
<feature type="compositionally biased region" description="Pro residues" evidence="2">
    <location>
        <begin position="19"/>
        <end position="28"/>
    </location>
</feature>
<dbReference type="RefSeq" id="XP_060323687.1">
    <property type="nucleotide sequence ID" value="XM_060470312.1"/>
</dbReference>
<reference evidence="3" key="1">
    <citation type="submission" date="2023-06" db="EMBL/GenBank/DDBJ databases">
        <authorList>
            <consortium name="Lawrence Berkeley National Laboratory"/>
            <person name="Ahrendt S."/>
            <person name="Sahu N."/>
            <person name="Indic B."/>
            <person name="Wong-Bajracharya J."/>
            <person name="Merenyi Z."/>
            <person name="Ke H.-M."/>
            <person name="Monk M."/>
            <person name="Kocsube S."/>
            <person name="Drula E."/>
            <person name="Lipzen A."/>
            <person name="Balint B."/>
            <person name="Henrissat B."/>
            <person name="Andreopoulos B."/>
            <person name="Martin F.M."/>
            <person name="Harder C.B."/>
            <person name="Rigling D."/>
            <person name="Ford K.L."/>
            <person name="Foster G.D."/>
            <person name="Pangilinan J."/>
            <person name="Papanicolaou A."/>
            <person name="Barry K."/>
            <person name="LaButti K."/>
            <person name="Viragh M."/>
            <person name="Koriabine M."/>
            <person name="Yan M."/>
            <person name="Riley R."/>
            <person name="Champramary S."/>
            <person name="Plett K.L."/>
            <person name="Tsai I.J."/>
            <person name="Slot J."/>
            <person name="Sipos G."/>
            <person name="Plett J."/>
            <person name="Nagy L.G."/>
            <person name="Grigoriev I.V."/>
        </authorList>
    </citation>
    <scope>NUCLEOTIDE SEQUENCE</scope>
    <source>
        <strain evidence="3">CCBAS 213</strain>
    </source>
</reference>
<evidence type="ECO:0000256" key="2">
    <source>
        <dbReference type="SAM" id="MobiDB-lite"/>
    </source>
</evidence>
<sequence length="441" mass="49052">MDKTSTTPPVNETDLLHIPPVPPPPPPLLTEDQYGDPYELPREISESIRPLLVISGRATSSEILPILERIHPLLVAYVEEIKNRKQRDNRMGVLLRQTCYYFASQLPLRHHNMKEWSIWVPAADDYDSLGPEKAIGETELFDSTHRYKRREAQYLSYKTEWLKLNDAYKNAVEKRDKAIAAREKAERDRLAAELEAKKKLEEKERKQPAGALQFKFGSKSTHAKNNRKGGQFKVQTPESIYHQLTLKRPSGCDSASKVPRLDTPNMCSTLLAPSNPEMNDVTFPGEFSSGSVLLSRALDLGPPGRPVTMTSLLRALAHVAATVTNVASHLLIMIIASEVDNMEVLVSNLMNSLTSIQSDGAPRDAIPVSKAMALKHPLLQRLIDAGLLKSEDLNLTGPPTHDHDSYVSSDFAESSSVSINTRLNFRGCDQMSGDEVAAVEK</sequence>
<keyword evidence="4" id="KW-1185">Reference proteome</keyword>
<dbReference type="EMBL" id="JAUEPS010000075">
    <property type="protein sequence ID" value="KAK0440679.1"/>
    <property type="molecule type" value="Genomic_DNA"/>
</dbReference>
<evidence type="ECO:0000313" key="4">
    <source>
        <dbReference type="Proteomes" id="UP001175211"/>
    </source>
</evidence>
<proteinExistence type="predicted"/>
<evidence type="ECO:0000313" key="3">
    <source>
        <dbReference type="EMBL" id="KAK0440679.1"/>
    </source>
</evidence>
<protein>
    <submittedName>
        <fullName evidence="3">Uncharacterized protein</fullName>
    </submittedName>
</protein>